<dbReference type="Proteomes" id="UP000077755">
    <property type="component" value="Chromosome 9"/>
</dbReference>
<protein>
    <recommendedName>
        <fullName evidence="5">Zinc finger PHD-type domain-containing protein</fullName>
    </recommendedName>
</protein>
<name>A0AAF0Y0S5_DAUCS</name>
<keyword evidence="3" id="KW-0863">Zinc-finger</keyword>
<dbReference type="KEGG" id="dcr:108201954"/>
<evidence type="ECO:0000256" key="3">
    <source>
        <dbReference type="ARBA" id="ARBA00022771"/>
    </source>
</evidence>
<evidence type="ECO:0000259" key="5">
    <source>
        <dbReference type="SMART" id="SM00249"/>
    </source>
</evidence>
<gene>
    <name evidence="6" type="ORF">DCAR_0936020</name>
</gene>
<keyword evidence="1" id="KW-0479">Metal-binding</keyword>
<evidence type="ECO:0000256" key="1">
    <source>
        <dbReference type="ARBA" id="ARBA00022723"/>
    </source>
</evidence>
<evidence type="ECO:0000313" key="7">
    <source>
        <dbReference type="Proteomes" id="UP000077755"/>
    </source>
</evidence>
<dbReference type="InterPro" id="IPR046349">
    <property type="entry name" value="C1-like_sf"/>
</dbReference>
<feature type="domain" description="Zinc finger PHD-type" evidence="5">
    <location>
        <begin position="174"/>
        <end position="240"/>
    </location>
</feature>
<organism evidence="6 7">
    <name type="scientific">Daucus carota subsp. sativus</name>
    <name type="common">Carrot</name>
    <dbReference type="NCBI Taxonomy" id="79200"/>
    <lineage>
        <taxon>Eukaryota</taxon>
        <taxon>Viridiplantae</taxon>
        <taxon>Streptophyta</taxon>
        <taxon>Embryophyta</taxon>
        <taxon>Tracheophyta</taxon>
        <taxon>Spermatophyta</taxon>
        <taxon>Magnoliopsida</taxon>
        <taxon>eudicotyledons</taxon>
        <taxon>Gunneridae</taxon>
        <taxon>Pentapetalae</taxon>
        <taxon>asterids</taxon>
        <taxon>campanulids</taxon>
        <taxon>Apiales</taxon>
        <taxon>Apiaceae</taxon>
        <taxon>Apioideae</taxon>
        <taxon>Scandiceae</taxon>
        <taxon>Daucinae</taxon>
        <taxon>Daucus</taxon>
        <taxon>Daucus sect. Daucus</taxon>
    </lineage>
</organism>
<sequence length="640" mass="73862">MVHPSHEHPLILHKNYIARDGDMCRGCGEQILSCKSFVYSCSTITRAGTSTRTDTGVDDKSCASFLLHKNCADLPSVVQNPTNLKGRLKLCFDHSRIVKLQFNMLLYQTIGICDICNIEMSEKHFFYYDNDFDSIICLICFMYHTQLSSEDHKSMHPSHDQHLLSLIRHPSSFRCYACNVNDNIVDMSYRCTSCQFWIHKSCADAPASFKFEFHDKHPLVLSFSLPPLYHKFRQYCRLCNKTLSPVTWIYYCRYCRFFAHFHCARSGRFLSSGENERYEDDLLQLLPAADELSVQLLREKFIKAASIRAYSSNTADSILNWVNDIKNMSHEGHHLQLINGDELKNHQIDEDTLLLCDGCTQPIRTDHFYGCAICKYFLHKFCAEFPQEIQYPAAAGVATARMVNTRYKLFSCFGCGDFGNGIYLYWNGKKFHIGCLTLPKMIKHEAHPHKLKHMIMNVAPIFASFFASICNGCERKVNNRHGCMKCRYYICNSCIMKASVVQHPWDSHSLHLIYEPGMVVDHEHDFNCEHCSEDIDSNFWFYHCHTCDLSFHLRCFEISRCSSYSNVKFGATGVINSELHHHSLQFVLNKRSRRCEKCQRKLFVEPVLKCDGTCESIFCASCISTETDIMTPLVNLIKNL</sequence>
<evidence type="ECO:0000256" key="4">
    <source>
        <dbReference type="ARBA" id="ARBA00022833"/>
    </source>
</evidence>
<dbReference type="InterPro" id="IPR053192">
    <property type="entry name" value="Vacuole_Formation_Reg"/>
</dbReference>
<reference evidence="6" key="2">
    <citation type="submission" date="2022-03" db="EMBL/GenBank/DDBJ databases">
        <title>Draft title - Genomic analysis of global carrot germplasm unveils the trajectory of domestication and the origin of high carotenoid orange carrot.</title>
        <authorList>
            <person name="Iorizzo M."/>
            <person name="Ellison S."/>
            <person name="Senalik D."/>
            <person name="Macko-Podgorni A."/>
            <person name="Grzebelus D."/>
            <person name="Bostan H."/>
            <person name="Rolling W."/>
            <person name="Curaba J."/>
            <person name="Simon P."/>
        </authorList>
    </citation>
    <scope>NUCLEOTIDE SEQUENCE</scope>
    <source>
        <tissue evidence="6">Leaf</tissue>
    </source>
</reference>
<evidence type="ECO:0000313" key="6">
    <source>
        <dbReference type="EMBL" id="WOH16467.1"/>
    </source>
</evidence>
<dbReference type="InterPro" id="IPR001965">
    <property type="entry name" value="Znf_PHD"/>
</dbReference>
<keyword evidence="4" id="KW-0862">Zinc</keyword>
<dbReference type="InterPro" id="IPR004146">
    <property type="entry name" value="DC1"/>
</dbReference>
<feature type="domain" description="Zinc finger PHD-type" evidence="5">
    <location>
        <begin position="527"/>
        <end position="599"/>
    </location>
</feature>
<accession>A0AAF0Y0S5</accession>
<keyword evidence="7" id="KW-1185">Reference proteome</keyword>
<dbReference type="PANTHER" id="PTHR32410">
    <property type="entry name" value="CYSTEINE/HISTIDINE-RICH C1 DOMAIN FAMILY PROTEIN"/>
    <property type="match status" value="1"/>
</dbReference>
<dbReference type="SUPFAM" id="SSF57889">
    <property type="entry name" value="Cysteine-rich domain"/>
    <property type="match status" value="3"/>
</dbReference>
<keyword evidence="2" id="KW-0677">Repeat</keyword>
<dbReference type="SMART" id="SM00249">
    <property type="entry name" value="PHD"/>
    <property type="match status" value="3"/>
</dbReference>
<dbReference type="Pfam" id="PF03107">
    <property type="entry name" value="C1_2"/>
    <property type="match status" value="4"/>
</dbReference>
<proteinExistence type="predicted"/>
<dbReference type="AlphaFoldDB" id="A0AAF0Y0S5"/>
<evidence type="ECO:0000256" key="2">
    <source>
        <dbReference type="ARBA" id="ARBA00022737"/>
    </source>
</evidence>
<dbReference type="EMBL" id="CP093351">
    <property type="protein sequence ID" value="WOH16467.1"/>
    <property type="molecule type" value="Genomic_DNA"/>
</dbReference>
<reference evidence="6" key="1">
    <citation type="journal article" date="2016" name="Nat. Genet.">
        <title>A high-quality carrot genome assembly provides new insights into carotenoid accumulation and asterid genome evolution.</title>
        <authorList>
            <person name="Iorizzo M."/>
            <person name="Ellison S."/>
            <person name="Senalik D."/>
            <person name="Zeng P."/>
            <person name="Satapoomin P."/>
            <person name="Huang J."/>
            <person name="Bowman M."/>
            <person name="Iovene M."/>
            <person name="Sanseverino W."/>
            <person name="Cavagnaro P."/>
            <person name="Yildiz M."/>
            <person name="Macko-Podgorni A."/>
            <person name="Moranska E."/>
            <person name="Grzebelus E."/>
            <person name="Grzebelus D."/>
            <person name="Ashrafi H."/>
            <person name="Zheng Z."/>
            <person name="Cheng S."/>
            <person name="Spooner D."/>
            <person name="Van Deynze A."/>
            <person name="Simon P."/>
        </authorList>
    </citation>
    <scope>NUCLEOTIDE SEQUENCE</scope>
    <source>
        <tissue evidence="6">Leaf</tissue>
    </source>
</reference>
<feature type="domain" description="Zinc finger PHD-type" evidence="5">
    <location>
        <begin position="355"/>
        <end position="416"/>
    </location>
</feature>
<dbReference type="PANTHER" id="PTHR32410:SF216">
    <property type="entry name" value="PHORBOL-ESTER_DAG-TYPE DOMAIN-CONTAINING PROTEIN"/>
    <property type="match status" value="1"/>
</dbReference>
<dbReference type="GO" id="GO:0008270">
    <property type="term" value="F:zinc ion binding"/>
    <property type="evidence" value="ECO:0007669"/>
    <property type="project" value="UniProtKB-KW"/>
</dbReference>